<evidence type="ECO:0000313" key="4">
    <source>
        <dbReference type="EMBL" id="CEA05211.1"/>
    </source>
</evidence>
<name>A0A078MKF6_9PSED</name>
<accession>A0A078MKF6</accession>
<feature type="chain" id="PRO_5007378022" evidence="2">
    <location>
        <begin position="25"/>
        <end position="273"/>
    </location>
</feature>
<evidence type="ECO:0000256" key="2">
    <source>
        <dbReference type="SAM" id="SignalP"/>
    </source>
</evidence>
<dbReference type="RefSeq" id="WP_052508768.1">
    <property type="nucleotide sequence ID" value="NZ_LK391969.1"/>
</dbReference>
<reference evidence="4" key="1">
    <citation type="submission" date="2014-07" db="EMBL/GenBank/DDBJ databases">
        <authorList>
            <person name="Urmite Genomes Urmite Genomes"/>
        </authorList>
    </citation>
    <scope>NUCLEOTIDE SEQUENCE</scope>
    <source>
        <strain evidence="4">12M76_air</strain>
    </source>
</reference>
<evidence type="ECO:0000259" key="3">
    <source>
        <dbReference type="Pfam" id="PF03958"/>
    </source>
</evidence>
<sequence>MNLRIMLVFFTSLALGLGTASLLAAPRTEVIPLGYNMAEDVIPAIQPMLRADERVSAYGNQLIIRAEPERLQEIRALLNEIDRQPAKLRITVANSGSTLGSQSGYRVDGRLGTGSGDIIVGQPRGSNQARIIRRETRGAADGTRVITANEGYPVLIQTGQRVPLTSTTTDVYGQVINQTEYHDVTSGFYATVRLNGDIATITLSANNDRMNAAGRGIVDVQRTDTVVTARLGEWVTVGGVDDAGSGQERGIGRRTTTRSAQQQSVRLMVERLP</sequence>
<dbReference type="AlphaFoldDB" id="A0A078MKF6"/>
<dbReference type="OrthoDB" id="5608150at2"/>
<dbReference type="EMBL" id="LK391969">
    <property type="protein sequence ID" value="CEF27023.1"/>
    <property type="molecule type" value="Genomic_DNA"/>
</dbReference>
<evidence type="ECO:0000256" key="1">
    <source>
        <dbReference type="SAM" id="MobiDB-lite"/>
    </source>
</evidence>
<dbReference type="Gene3D" id="3.30.1370.120">
    <property type="match status" value="1"/>
</dbReference>
<dbReference type="Pfam" id="PF03958">
    <property type="entry name" value="Secretin_N"/>
    <property type="match status" value="1"/>
</dbReference>
<proteinExistence type="predicted"/>
<gene>
    <name evidence="4" type="ORF">BN1049_01968</name>
</gene>
<organism evidence="4">
    <name type="scientific">Pseudomonas saudimassiliensis</name>
    <dbReference type="NCBI Taxonomy" id="1461581"/>
    <lineage>
        <taxon>Bacteria</taxon>
        <taxon>Pseudomonadati</taxon>
        <taxon>Pseudomonadota</taxon>
        <taxon>Gammaproteobacteria</taxon>
        <taxon>Pseudomonadales</taxon>
        <taxon>Pseudomonadaceae</taxon>
        <taxon>Pseudomonas</taxon>
    </lineage>
</organism>
<feature type="signal peptide" evidence="2">
    <location>
        <begin position="1"/>
        <end position="24"/>
    </location>
</feature>
<dbReference type="EMBL" id="LM997413">
    <property type="protein sequence ID" value="CEA05211.1"/>
    <property type="molecule type" value="Genomic_DNA"/>
</dbReference>
<dbReference type="InterPro" id="IPR038591">
    <property type="entry name" value="NolW-like_sf"/>
</dbReference>
<feature type="region of interest" description="Disordered" evidence="1">
    <location>
        <begin position="242"/>
        <end position="262"/>
    </location>
</feature>
<protein>
    <submittedName>
        <fullName evidence="4">NolW domain-containing protein</fullName>
    </submittedName>
</protein>
<dbReference type="PATRIC" id="fig|1461581.3.peg.1938"/>
<feature type="domain" description="NolW-like" evidence="3">
    <location>
        <begin position="28"/>
        <end position="86"/>
    </location>
</feature>
<dbReference type="InterPro" id="IPR005644">
    <property type="entry name" value="NolW-like"/>
</dbReference>
<keyword evidence="2" id="KW-0732">Signal</keyword>